<sequence>MKTKMEEKRDYLRIMKHDMKGPLTVIKGYLSFWESDAYTKFPPEKQKEFILKAMEGARKMEEKIDEIFAELKEIQGKGGTGTPDADGPA</sequence>
<accession>A0A1G1Z0S8</accession>
<evidence type="ECO:0000313" key="2">
    <source>
        <dbReference type="EMBL" id="OGY58238.1"/>
    </source>
</evidence>
<evidence type="ECO:0000259" key="1">
    <source>
        <dbReference type="SMART" id="SM00388"/>
    </source>
</evidence>
<protein>
    <recommendedName>
        <fullName evidence="1">Signal transduction histidine kinase dimerisation/phosphoacceptor domain-containing protein</fullName>
    </recommendedName>
</protein>
<dbReference type="CDD" id="cd00082">
    <property type="entry name" value="HisKA"/>
    <property type="match status" value="1"/>
</dbReference>
<name>A0A1G1Z0S8_9BACT</name>
<dbReference type="InterPro" id="IPR003661">
    <property type="entry name" value="HisK_dim/P_dom"/>
</dbReference>
<dbReference type="AlphaFoldDB" id="A0A1G1Z0S8"/>
<proteinExistence type="predicted"/>
<dbReference type="Gene3D" id="1.10.287.130">
    <property type="match status" value="1"/>
</dbReference>
<dbReference type="Proteomes" id="UP000178259">
    <property type="component" value="Unassembled WGS sequence"/>
</dbReference>
<dbReference type="SUPFAM" id="SSF47384">
    <property type="entry name" value="Homodimeric domain of signal transducing histidine kinase"/>
    <property type="match status" value="1"/>
</dbReference>
<organism evidence="2 3">
    <name type="scientific">Candidatus Colwellbacteria bacterium RIFCSPHIGHO2_12_FULL_43_12</name>
    <dbReference type="NCBI Taxonomy" id="1797688"/>
    <lineage>
        <taxon>Bacteria</taxon>
        <taxon>Candidatus Colwelliibacteriota</taxon>
    </lineage>
</organism>
<dbReference type="SMART" id="SM00388">
    <property type="entry name" value="HisKA"/>
    <property type="match status" value="1"/>
</dbReference>
<dbReference type="EMBL" id="MHIW01000033">
    <property type="protein sequence ID" value="OGY58238.1"/>
    <property type="molecule type" value="Genomic_DNA"/>
</dbReference>
<reference evidence="2 3" key="1">
    <citation type="journal article" date="2016" name="Nat. Commun.">
        <title>Thousands of microbial genomes shed light on interconnected biogeochemical processes in an aquifer system.</title>
        <authorList>
            <person name="Anantharaman K."/>
            <person name="Brown C.T."/>
            <person name="Hug L.A."/>
            <person name="Sharon I."/>
            <person name="Castelle C.J."/>
            <person name="Probst A.J."/>
            <person name="Thomas B.C."/>
            <person name="Singh A."/>
            <person name="Wilkins M.J."/>
            <person name="Karaoz U."/>
            <person name="Brodie E.L."/>
            <person name="Williams K.H."/>
            <person name="Hubbard S.S."/>
            <person name="Banfield J.F."/>
        </authorList>
    </citation>
    <scope>NUCLEOTIDE SEQUENCE [LARGE SCALE GENOMIC DNA]</scope>
</reference>
<gene>
    <name evidence="2" type="ORF">A3E61_01815</name>
</gene>
<feature type="domain" description="Signal transduction histidine kinase dimerisation/phosphoacceptor" evidence="1">
    <location>
        <begin position="7"/>
        <end position="76"/>
    </location>
</feature>
<dbReference type="Pfam" id="PF00512">
    <property type="entry name" value="HisKA"/>
    <property type="match status" value="1"/>
</dbReference>
<dbReference type="InterPro" id="IPR036097">
    <property type="entry name" value="HisK_dim/P_sf"/>
</dbReference>
<dbReference type="GO" id="GO:0000155">
    <property type="term" value="F:phosphorelay sensor kinase activity"/>
    <property type="evidence" value="ECO:0007669"/>
    <property type="project" value="InterPro"/>
</dbReference>
<comment type="caution">
    <text evidence="2">The sequence shown here is derived from an EMBL/GenBank/DDBJ whole genome shotgun (WGS) entry which is preliminary data.</text>
</comment>
<evidence type="ECO:0000313" key="3">
    <source>
        <dbReference type="Proteomes" id="UP000178259"/>
    </source>
</evidence>